<dbReference type="AlphaFoldDB" id="A0A834T609"/>
<organism evidence="1 2">
    <name type="scientific">Senna tora</name>
    <dbReference type="NCBI Taxonomy" id="362788"/>
    <lineage>
        <taxon>Eukaryota</taxon>
        <taxon>Viridiplantae</taxon>
        <taxon>Streptophyta</taxon>
        <taxon>Embryophyta</taxon>
        <taxon>Tracheophyta</taxon>
        <taxon>Spermatophyta</taxon>
        <taxon>Magnoliopsida</taxon>
        <taxon>eudicotyledons</taxon>
        <taxon>Gunneridae</taxon>
        <taxon>Pentapetalae</taxon>
        <taxon>rosids</taxon>
        <taxon>fabids</taxon>
        <taxon>Fabales</taxon>
        <taxon>Fabaceae</taxon>
        <taxon>Caesalpinioideae</taxon>
        <taxon>Cassia clade</taxon>
        <taxon>Senna</taxon>
    </lineage>
</organism>
<sequence length="41" mass="4942">MAPAFSHQSSITDNNALTFQPLYRNMRREHEIKDKEYLPKY</sequence>
<evidence type="ECO:0000313" key="1">
    <source>
        <dbReference type="EMBL" id="KAF7814846.1"/>
    </source>
</evidence>
<dbReference type="EMBL" id="JAAIUW010000009">
    <property type="protein sequence ID" value="KAF7814846.1"/>
    <property type="molecule type" value="Genomic_DNA"/>
</dbReference>
<reference evidence="1" key="1">
    <citation type="submission" date="2020-09" db="EMBL/GenBank/DDBJ databases">
        <title>Genome-Enabled Discovery of Anthraquinone Biosynthesis in Senna tora.</title>
        <authorList>
            <person name="Kang S.-H."/>
            <person name="Pandey R.P."/>
            <person name="Lee C.-M."/>
            <person name="Sim J.-S."/>
            <person name="Jeong J.-T."/>
            <person name="Choi B.-S."/>
            <person name="Jung M."/>
            <person name="Ginzburg D."/>
            <person name="Zhao K."/>
            <person name="Won S.Y."/>
            <person name="Oh T.-J."/>
            <person name="Yu Y."/>
            <person name="Kim N.-H."/>
            <person name="Lee O.R."/>
            <person name="Lee T.-H."/>
            <person name="Bashyal P."/>
            <person name="Kim T.-S."/>
            <person name="Lee W.-H."/>
            <person name="Kawkins C."/>
            <person name="Kim C.-K."/>
            <person name="Kim J.S."/>
            <person name="Ahn B.O."/>
            <person name="Rhee S.Y."/>
            <person name="Sohng J.K."/>
        </authorList>
    </citation>
    <scope>NUCLEOTIDE SEQUENCE</scope>
    <source>
        <tissue evidence="1">Leaf</tissue>
    </source>
</reference>
<name>A0A834T609_9FABA</name>
<keyword evidence="2" id="KW-1185">Reference proteome</keyword>
<dbReference type="Proteomes" id="UP000634136">
    <property type="component" value="Unassembled WGS sequence"/>
</dbReference>
<gene>
    <name evidence="1" type="ORF">G2W53_028815</name>
</gene>
<proteinExistence type="predicted"/>
<evidence type="ECO:0000313" key="2">
    <source>
        <dbReference type="Proteomes" id="UP000634136"/>
    </source>
</evidence>
<comment type="caution">
    <text evidence="1">The sequence shown here is derived from an EMBL/GenBank/DDBJ whole genome shotgun (WGS) entry which is preliminary data.</text>
</comment>
<accession>A0A834T609</accession>
<protein>
    <submittedName>
        <fullName evidence="1">Uncharacterized protein</fullName>
    </submittedName>
</protein>